<feature type="region of interest" description="Disordered" evidence="1">
    <location>
        <begin position="1"/>
        <end position="24"/>
    </location>
</feature>
<reference evidence="3" key="1">
    <citation type="submission" date="2020-09" db="EMBL/GenBank/DDBJ databases">
        <title>Whole genome shotgun sequence of Streptomyces cinnamonensis NBRC 15873.</title>
        <authorList>
            <person name="Komaki H."/>
            <person name="Tamura T."/>
        </authorList>
    </citation>
    <scope>NUCLEOTIDE SEQUENCE [LARGE SCALE GENOMIC DNA]</scope>
    <source>
        <strain evidence="3">NBRC 15873</strain>
    </source>
</reference>
<protein>
    <submittedName>
        <fullName evidence="2">Uncharacterized protein</fullName>
    </submittedName>
</protein>
<dbReference type="Proteomes" id="UP000660554">
    <property type="component" value="Unassembled WGS sequence"/>
</dbReference>
<organism evidence="2 3">
    <name type="scientific">Streptomyces virginiae</name>
    <name type="common">Streptomyces cinnamonensis</name>
    <dbReference type="NCBI Taxonomy" id="1961"/>
    <lineage>
        <taxon>Bacteria</taxon>
        <taxon>Bacillati</taxon>
        <taxon>Actinomycetota</taxon>
        <taxon>Actinomycetes</taxon>
        <taxon>Kitasatosporales</taxon>
        <taxon>Streptomycetaceae</taxon>
        <taxon>Streptomyces</taxon>
    </lineage>
</organism>
<dbReference type="GeneID" id="86952820"/>
<evidence type="ECO:0000313" key="3">
    <source>
        <dbReference type="Proteomes" id="UP000660554"/>
    </source>
</evidence>
<dbReference type="EMBL" id="BNDV01000008">
    <property type="protein sequence ID" value="GHI13718.1"/>
    <property type="molecule type" value="Genomic_DNA"/>
</dbReference>
<evidence type="ECO:0000313" key="2">
    <source>
        <dbReference type="EMBL" id="GHI13718.1"/>
    </source>
</evidence>
<comment type="caution">
    <text evidence="2">The sequence shown here is derived from an EMBL/GenBank/DDBJ whole genome shotgun (WGS) entry which is preliminary data.</text>
</comment>
<keyword evidence="3" id="KW-1185">Reference proteome</keyword>
<proteinExistence type="predicted"/>
<evidence type="ECO:0000256" key="1">
    <source>
        <dbReference type="SAM" id="MobiDB-lite"/>
    </source>
</evidence>
<name>A0ABQ3NLR2_STRVG</name>
<sequence length="58" mass="5956">MSTTSTTHTILGAMSPESGRSVSTAAADVIADRPDAARTRLLDLFPPHGSGTPPAHAR</sequence>
<dbReference type="RefSeq" id="WP_191868697.1">
    <property type="nucleotide sequence ID" value="NZ_BMRU01000002.1"/>
</dbReference>
<gene>
    <name evidence="2" type="ORF">Scinn_31810</name>
</gene>
<accession>A0ABQ3NLR2</accession>